<dbReference type="OrthoDB" id="2390014at2"/>
<accession>A0A3N5BHA1</accession>
<keyword evidence="3" id="KW-1185">Reference proteome</keyword>
<protein>
    <submittedName>
        <fullName evidence="2">Uncharacterized protein</fullName>
    </submittedName>
</protein>
<comment type="caution">
    <text evidence="2">The sequence shown here is derived from an EMBL/GenBank/DDBJ whole genome shotgun (WGS) entry which is preliminary data.</text>
</comment>
<evidence type="ECO:0000313" key="2">
    <source>
        <dbReference type="EMBL" id="RPF56129.1"/>
    </source>
</evidence>
<reference evidence="2 3" key="1">
    <citation type="submission" date="2018-11" db="EMBL/GenBank/DDBJ databases">
        <title>Genomic Encyclopedia of Type Strains, Phase IV (KMG-IV): sequencing the most valuable type-strain genomes for metagenomic binning, comparative biology and taxonomic classification.</title>
        <authorList>
            <person name="Goeker M."/>
        </authorList>
    </citation>
    <scope>NUCLEOTIDE SEQUENCE [LARGE SCALE GENOMIC DNA]</scope>
    <source>
        <strain evidence="2 3">DSM 18090</strain>
    </source>
</reference>
<organism evidence="2 3">
    <name type="scientific">Aquisalibacillus elongatus</name>
    <dbReference type="NCBI Taxonomy" id="485577"/>
    <lineage>
        <taxon>Bacteria</taxon>
        <taxon>Bacillati</taxon>
        <taxon>Bacillota</taxon>
        <taxon>Bacilli</taxon>
        <taxon>Bacillales</taxon>
        <taxon>Bacillaceae</taxon>
        <taxon>Aquisalibacillus</taxon>
    </lineage>
</organism>
<gene>
    <name evidence="2" type="ORF">EDC24_1018</name>
</gene>
<evidence type="ECO:0000256" key="1">
    <source>
        <dbReference type="SAM" id="MobiDB-lite"/>
    </source>
</evidence>
<name>A0A3N5BHA1_9BACI</name>
<dbReference type="Proteomes" id="UP000276443">
    <property type="component" value="Unassembled WGS sequence"/>
</dbReference>
<sequence length="84" mass="9715">MKKRVLSTVVAGGAALGAYMMRDQDKRQKLKDQYYKIKERMTNQETNTVEKAGKPEEVDHHENSKMVSEGSQFGVQYYNEVKEK</sequence>
<feature type="compositionally biased region" description="Basic and acidic residues" evidence="1">
    <location>
        <begin position="51"/>
        <end position="64"/>
    </location>
</feature>
<dbReference type="RefSeq" id="WP_124220259.1">
    <property type="nucleotide sequence ID" value="NZ_RKRF01000007.1"/>
</dbReference>
<dbReference type="EMBL" id="RKRF01000007">
    <property type="protein sequence ID" value="RPF56129.1"/>
    <property type="molecule type" value="Genomic_DNA"/>
</dbReference>
<evidence type="ECO:0000313" key="3">
    <source>
        <dbReference type="Proteomes" id="UP000276443"/>
    </source>
</evidence>
<feature type="region of interest" description="Disordered" evidence="1">
    <location>
        <begin position="43"/>
        <end position="71"/>
    </location>
</feature>
<dbReference type="AlphaFoldDB" id="A0A3N5BHA1"/>
<proteinExistence type="predicted"/>